<proteinExistence type="predicted"/>
<dbReference type="AlphaFoldDB" id="A0A2P4PDI5"/>
<keyword evidence="2" id="KW-1185">Reference proteome</keyword>
<dbReference type="VEuPathDB" id="FungiDB:RhiirFUN_026720"/>
<evidence type="ECO:0000313" key="1">
    <source>
        <dbReference type="EMBL" id="POG63454.1"/>
    </source>
</evidence>
<gene>
    <name evidence="1" type="ORF">GLOIN_2v1686532</name>
</gene>
<reference evidence="1 2" key="2">
    <citation type="journal article" date="2018" name="New Phytol.">
        <title>High intraspecific genome diversity in the model arbuscular mycorrhizal symbiont Rhizophagus irregularis.</title>
        <authorList>
            <person name="Chen E.C.H."/>
            <person name="Morin E."/>
            <person name="Beaudet D."/>
            <person name="Noel J."/>
            <person name="Yildirir G."/>
            <person name="Ndikumana S."/>
            <person name="Charron P."/>
            <person name="St-Onge C."/>
            <person name="Giorgi J."/>
            <person name="Kruger M."/>
            <person name="Marton T."/>
            <person name="Ropars J."/>
            <person name="Grigoriev I.V."/>
            <person name="Hainaut M."/>
            <person name="Henrissat B."/>
            <person name="Roux C."/>
            <person name="Martin F."/>
            <person name="Corradi N."/>
        </authorList>
    </citation>
    <scope>NUCLEOTIDE SEQUENCE [LARGE SCALE GENOMIC DNA]</scope>
    <source>
        <strain evidence="1 2">DAOM 197198</strain>
    </source>
</reference>
<dbReference type="EMBL" id="AUPC02000267">
    <property type="protein sequence ID" value="POG63454.1"/>
    <property type="molecule type" value="Genomic_DNA"/>
</dbReference>
<organism evidence="1 2">
    <name type="scientific">Rhizophagus irregularis (strain DAOM 181602 / DAOM 197198 / MUCL 43194)</name>
    <name type="common">Arbuscular mycorrhizal fungus</name>
    <name type="synonym">Glomus intraradices</name>
    <dbReference type="NCBI Taxonomy" id="747089"/>
    <lineage>
        <taxon>Eukaryota</taxon>
        <taxon>Fungi</taxon>
        <taxon>Fungi incertae sedis</taxon>
        <taxon>Mucoromycota</taxon>
        <taxon>Glomeromycotina</taxon>
        <taxon>Glomeromycetes</taxon>
        <taxon>Glomerales</taxon>
        <taxon>Glomeraceae</taxon>
        <taxon>Rhizophagus</taxon>
    </lineage>
</organism>
<comment type="caution">
    <text evidence="1">The sequence shown here is derived from an EMBL/GenBank/DDBJ whole genome shotgun (WGS) entry which is preliminary data.</text>
</comment>
<name>A0A2P4PDI5_RHIID</name>
<dbReference type="Proteomes" id="UP000018888">
    <property type="component" value="Unassembled WGS sequence"/>
</dbReference>
<sequence>MTFKMPSATDGDENNVVYSFKKVENLQEKRKQLFQSRESRTIKVFNIPLYMENYNLKAVFSRYRELEEDGITTRLKGSNLQQKSMVYRSILVHVIYNHWLLKPALRLSLFHATP</sequence>
<evidence type="ECO:0000313" key="2">
    <source>
        <dbReference type="Proteomes" id="UP000018888"/>
    </source>
</evidence>
<reference evidence="1 2" key="1">
    <citation type="journal article" date="2013" name="Proc. Natl. Acad. Sci. U.S.A.">
        <title>Genome of an arbuscular mycorrhizal fungus provides insight into the oldest plant symbiosis.</title>
        <authorList>
            <person name="Tisserant E."/>
            <person name="Malbreil M."/>
            <person name="Kuo A."/>
            <person name="Kohler A."/>
            <person name="Symeonidi A."/>
            <person name="Balestrini R."/>
            <person name="Charron P."/>
            <person name="Duensing N."/>
            <person name="Frei Dit Frey N."/>
            <person name="Gianinazzi-Pearson V."/>
            <person name="Gilbert L.B."/>
            <person name="Handa Y."/>
            <person name="Herr J.R."/>
            <person name="Hijri M."/>
            <person name="Koul R."/>
            <person name="Kawaguchi M."/>
            <person name="Krajinski F."/>
            <person name="Lammers P.J."/>
            <person name="Masclaux F.G."/>
            <person name="Murat C."/>
            <person name="Morin E."/>
            <person name="Ndikumana S."/>
            <person name="Pagni M."/>
            <person name="Petitpierre D."/>
            <person name="Requena N."/>
            <person name="Rosikiewicz P."/>
            <person name="Riley R."/>
            <person name="Saito K."/>
            <person name="San Clemente H."/>
            <person name="Shapiro H."/>
            <person name="van Tuinen D."/>
            <person name="Becard G."/>
            <person name="Bonfante P."/>
            <person name="Paszkowski U."/>
            <person name="Shachar-Hill Y.Y."/>
            <person name="Tuskan G.A."/>
            <person name="Young P.W."/>
            <person name="Sanders I.R."/>
            <person name="Henrissat B."/>
            <person name="Rensing S.A."/>
            <person name="Grigoriev I.V."/>
            <person name="Corradi N."/>
            <person name="Roux C."/>
            <person name="Martin F."/>
        </authorList>
    </citation>
    <scope>NUCLEOTIDE SEQUENCE [LARGE SCALE GENOMIC DNA]</scope>
    <source>
        <strain evidence="1 2">DAOM 197198</strain>
    </source>
</reference>
<protein>
    <submittedName>
        <fullName evidence="1">Uncharacterized protein</fullName>
    </submittedName>
</protein>
<accession>A0A2P4PDI5</accession>